<dbReference type="InterPro" id="IPR042951">
    <property type="entry name" value="ARL10"/>
</dbReference>
<feature type="binding site" evidence="4">
    <location>
        <position position="155"/>
    </location>
    <ligand>
        <name>Mg(2+)</name>
        <dbReference type="ChEBI" id="CHEBI:18420"/>
    </ligand>
</feature>
<dbReference type="SUPFAM" id="SSF52540">
    <property type="entry name" value="P-loop containing nucleoside triphosphate hydrolases"/>
    <property type="match status" value="1"/>
</dbReference>
<keyword evidence="5" id="KW-0472">Membrane</keyword>
<feature type="binding site" evidence="3">
    <location>
        <position position="195"/>
    </location>
    <ligand>
        <name>GTP</name>
        <dbReference type="ChEBI" id="CHEBI:37565"/>
    </ligand>
</feature>
<dbReference type="PANTHER" id="PTHR47575">
    <property type="entry name" value="ADP-RIBOSYLATION FACTOR-LIKE PROTEIN 10"/>
    <property type="match status" value="1"/>
</dbReference>
<feature type="binding site" evidence="3">
    <location>
        <begin position="148"/>
        <end position="155"/>
    </location>
    <ligand>
        <name>GTP</name>
        <dbReference type="ChEBI" id="CHEBI:37565"/>
    </ligand>
</feature>
<dbReference type="GO" id="GO:0003924">
    <property type="term" value="F:GTPase activity"/>
    <property type="evidence" value="ECO:0007669"/>
    <property type="project" value="InterPro"/>
</dbReference>
<dbReference type="InterPro" id="IPR006689">
    <property type="entry name" value="Small_GTPase_ARF/SAR"/>
</dbReference>
<feature type="binding site" evidence="3">
    <location>
        <begin position="249"/>
        <end position="252"/>
    </location>
    <ligand>
        <name>GTP</name>
        <dbReference type="ChEBI" id="CHEBI:37565"/>
    </ligand>
</feature>
<dbReference type="EMBL" id="LZPO01096785">
    <property type="protein sequence ID" value="OBS65451.1"/>
    <property type="molecule type" value="Genomic_DNA"/>
</dbReference>
<dbReference type="InterPro" id="IPR027417">
    <property type="entry name" value="P-loop_NTPase"/>
</dbReference>
<keyword evidence="5" id="KW-1133">Transmembrane helix</keyword>
<evidence type="ECO:0000256" key="2">
    <source>
        <dbReference type="ARBA" id="ARBA00023134"/>
    </source>
</evidence>
<evidence type="ECO:0000313" key="7">
    <source>
        <dbReference type="Proteomes" id="UP000092124"/>
    </source>
</evidence>
<dbReference type="STRING" id="56216.A0A1A6GGV0"/>
<dbReference type="GO" id="GO:0046872">
    <property type="term" value="F:metal ion binding"/>
    <property type="evidence" value="ECO:0007669"/>
    <property type="project" value="UniProtKB-KW"/>
</dbReference>
<evidence type="ECO:0000256" key="4">
    <source>
        <dbReference type="PIRSR" id="PIRSR606689-2"/>
    </source>
</evidence>
<dbReference type="PRINTS" id="PR00328">
    <property type="entry name" value="SAR1GTPBP"/>
</dbReference>
<keyword evidence="7" id="KW-1185">Reference proteome</keyword>
<keyword evidence="4" id="KW-0460">Magnesium</keyword>
<name>A0A1A6GGV0_NEOLE</name>
<keyword evidence="1 3" id="KW-0547">Nucleotide-binding</keyword>
<evidence type="ECO:0008006" key="8">
    <source>
        <dbReference type="Google" id="ProtNLM"/>
    </source>
</evidence>
<proteinExistence type="predicted"/>
<dbReference type="SMART" id="SM00177">
    <property type="entry name" value="ARF"/>
    <property type="match status" value="1"/>
</dbReference>
<keyword evidence="2 3" id="KW-0342">GTP-binding</keyword>
<evidence type="ECO:0000256" key="1">
    <source>
        <dbReference type="ARBA" id="ARBA00022741"/>
    </source>
</evidence>
<protein>
    <recommendedName>
        <fullName evidence="8">ADP-ribosylation factor-like protein 10</fullName>
    </recommendedName>
</protein>
<dbReference type="PANTHER" id="PTHR47575:SF1">
    <property type="entry name" value="ADP-RIBOSYLATION FACTOR-LIKE PROTEIN 10"/>
    <property type="match status" value="1"/>
</dbReference>
<evidence type="ECO:0000256" key="3">
    <source>
        <dbReference type="PIRSR" id="PIRSR606689-1"/>
    </source>
</evidence>
<organism evidence="6 7">
    <name type="scientific">Neotoma lepida</name>
    <name type="common">Desert woodrat</name>
    <dbReference type="NCBI Taxonomy" id="56216"/>
    <lineage>
        <taxon>Eukaryota</taxon>
        <taxon>Metazoa</taxon>
        <taxon>Chordata</taxon>
        <taxon>Craniata</taxon>
        <taxon>Vertebrata</taxon>
        <taxon>Euteleostomi</taxon>
        <taxon>Mammalia</taxon>
        <taxon>Eutheria</taxon>
        <taxon>Euarchontoglires</taxon>
        <taxon>Glires</taxon>
        <taxon>Rodentia</taxon>
        <taxon>Myomorpha</taxon>
        <taxon>Muroidea</taxon>
        <taxon>Cricetidae</taxon>
        <taxon>Neotominae</taxon>
        <taxon>Neotoma</taxon>
    </lineage>
</organism>
<comment type="caution">
    <text evidence="6">The sequence shown here is derived from an EMBL/GenBank/DDBJ whole genome shotgun (WGS) entry which is preliminary data.</text>
</comment>
<dbReference type="GO" id="GO:0005525">
    <property type="term" value="F:GTP binding"/>
    <property type="evidence" value="ECO:0007669"/>
    <property type="project" value="UniProtKB-KW"/>
</dbReference>
<gene>
    <name evidence="6" type="ORF">A6R68_05970</name>
</gene>
<dbReference type="OrthoDB" id="413813at2759"/>
<feature type="binding site" evidence="4">
    <location>
        <position position="173"/>
    </location>
    <ligand>
        <name>Mg(2+)</name>
        <dbReference type="ChEBI" id="CHEBI:18420"/>
    </ligand>
</feature>
<dbReference type="AlphaFoldDB" id="A0A1A6GGV0"/>
<keyword evidence="4" id="KW-0479">Metal-binding</keyword>
<dbReference type="Proteomes" id="UP000092124">
    <property type="component" value="Unassembled WGS sequence"/>
</dbReference>
<dbReference type="SMART" id="SM00178">
    <property type="entry name" value="SAR"/>
    <property type="match status" value="1"/>
</dbReference>
<feature type="transmembrane region" description="Helical" evidence="5">
    <location>
        <begin position="74"/>
        <end position="97"/>
    </location>
</feature>
<dbReference type="Pfam" id="PF00025">
    <property type="entry name" value="Arf"/>
    <property type="match status" value="1"/>
</dbReference>
<sequence>MPLTRKVCPTRAPYPRPQEARRRRRKRCIVGLVVWRGREGGRGHSTIFCGWLVGFAPAPATLPGQMAPRPLGPLVLALGGAAAVLGSVLFILWKAYFGRGRERRWDQGEAWWGAETARLPQWDEWEPEEEEDEPALEELEQREVLVLGLDGSGKSTFLRMLSGKPPLEGHVPTWGFNSVRMPTKNFEVDLLEIGGSQNLRFYWKEFVNEVDVLLFMVDSSDRLRLPRARRELQKLLDRDPDLPVVIVANKQDLSGAMSMVELQQELGLLSSDNQREVFLLAASIAPAGSSFQEPGTVRIWKLLLELLS</sequence>
<reference evidence="6 7" key="1">
    <citation type="submission" date="2016-06" db="EMBL/GenBank/DDBJ databases">
        <title>The Draft Genome Sequence and Annotation of the Desert Woodrat Neotoma lepida.</title>
        <authorList>
            <person name="Campbell M."/>
            <person name="Oakeson K.F."/>
            <person name="Yandell M."/>
            <person name="Halpert J.R."/>
            <person name="Dearing D."/>
        </authorList>
    </citation>
    <scope>NUCLEOTIDE SEQUENCE [LARGE SCALE GENOMIC DNA]</scope>
    <source>
        <strain evidence="6">417</strain>
        <tissue evidence="6">Liver</tissue>
    </source>
</reference>
<keyword evidence="5" id="KW-0812">Transmembrane</keyword>
<dbReference type="Gene3D" id="3.40.50.300">
    <property type="entry name" value="P-loop containing nucleotide triphosphate hydrolases"/>
    <property type="match status" value="1"/>
</dbReference>
<dbReference type="PROSITE" id="PS51417">
    <property type="entry name" value="ARF"/>
    <property type="match status" value="1"/>
</dbReference>
<accession>A0A1A6GGV0</accession>
<evidence type="ECO:0000313" key="6">
    <source>
        <dbReference type="EMBL" id="OBS65451.1"/>
    </source>
</evidence>
<evidence type="ECO:0000256" key="5">
    <source>
        <dbReference type="SAM" id="Phobius"/>
    </source>
</evidence>
<feature type="transmembrane region" description="Helical" evidence="5">
    <location>
        <begin position="45"/>
        <end position="62"/>
    </location>
</feature>